<reference evidence="2" key="1">
    <citation type="submission" date="2017-12" db="EMBL/GenBank/DDBJ databases">
        <title>Draft genome sequence of Telmatospirillum siberiense 26-4b1T, an acidotolerant peatland alphaproteobacterium potentially involved in sulfur cycling.</title>
        <authorList>
            <person name="Hausmann B."/>
            <person name="Pjevac P."/>
            <person name="Schreck K."/>
            <person name="Herbold C.W."/>
            <person name="Daims H."/>
            <person name="Wagner M."/>
            <person name="Pester M."/>
            <person name="Loy A."/>
        </authorList>
    </citation>
    <scope>NUCLEOTIDE SEQUENCE [LARGE SCALE GENOMIC DNA]</scope>
    <source>
        <strain evidence="2">26-4b1</strain>
    </source>
</reference>
<keyword evidence="2" id="KW-1185">Reference proteome</keyword>
<name>A0A2N3PT21_9PROT</name>
<protein>
    <recommendedName>
        <fullName evidence="3">Flagellar protein FliL</fullName>
    </recommendedName>
</protein>
<comment type="caution">
    <text evidence="1">The sequence shown here is derived from an EMBL/GenBank/DDBJ whole genome shotgun (WGS) entry which is preliminary data.</text>
</comment>
<evidence type="ECO:0000313" key="2">
    <source>
        <dbReference type="Proteomes" id="UP000233293"/>
    </source>
</evidence>
<sequence>MFWRSVFTVAIVVLLTGTGQLHAEGKEKEAAGTGGSREIQAKLGPAYVAVPRLHVAVQVDQNREYRSLDLEVWLFQADPEKHQILNSKKKQIAAQMKEDFAAFNWEAFENSAEGPRVAKRMTAASVEKASGVTVEDVMIKTLILK</sequence>
<evidence type="ECO:0008006" key="3">
    <source>
        <dbReference type="Google" id="ProtNLM"/>
    </source>
</evidence>
<dbReference type="RefSeq" id="WP_101251606.1">
    <property type="nucleotide sequence ID" value="NZ_PIUM01000019.1"/>
</dbReference>
<evidence type="ECO:0000313" key="1">
    <source>
        <dbReference type="EMBL" id="PKU23544.1"/>
    </source>
</evidence>
<gene>
    <name evidence="1" type="ORF">CWS72_15870</name>
</gene>
<proteinExistence type="predicted"/>
<dbReference type="AlphaFoldDB" id="A0A2N3PT21"/>
<accession>A0A2N3PT21</accession>
<dbReference type="Proteomes" id="UP000233293">
    <property type="component" value="Unassembled WGS sequence"/>
</dbReference>
<dbReference type="EMBL" id="PIUM01000019">
    <property type="protein sequence ID" value="PKU23544.1"/>
    <property type="molecule type" value="Genomic_DNA"/>
</dbReference>
<organism evidence="1 2">
    <name type="scientific">Telmatospirillum siberiense</name>
    <dbReference type="NCBI Taxonomy" id="382514"/>
    <lineage>
        <taxon>Bacteria</taxon>
        <taxon>Pseudomonadati</taxon>
        <taxon>Pseudomonadota</taxon>
        <taxon>Alphaproteobacteria</taxon>
        <taxon>Rhodospirillales</taxon>
        <taxon>Rhodospirillaceae</taxon>
        <taxon>Telmatospirillum</taxon>
    </lineage>
</organism>